<name>A0AAN6GC56_9BASI</name>
<sequence length="158" mass="17076">MAHEFNKPETYCRSMVTPGSGISDFRNPAPPMSGVGDDASIDLAAQSKFTKEQTAAEVDWVSMSKSRTHLPCQGLFDVLKRLGLKVVGWPGAARALLSQDAEFTKTLLSEEEVQAREARELARKGRPLDDPAAFAKQKSTANADPPSLLEITSGSLKT</sequence>
<organism evidence="2 3">
    <name type="scientific">Tilletia horrida</name>
    <dbReference type="NCBI Taxonomy" id="155126"/>
    <lineage>
        <taxon>Eukaryota</taxon>
        <taxon>Fungi</taxon>
        <taxon>Dikarya</taxon>
        <taxon>Basidiomycota</taxon>
        <taxon>Ustilaginomycotina</taxon>
        <taxon>Exobasidiomycetes</taxon>
        <taxon>Tilletiales</taxon>
        <taxon>Tilletiaceae</taxon>
        <taxon>Tilletia</taxon>
    </lineage>
</organism>
<dbReference type="AlphaFoldDB" id="A0AAN6GC56"/>
<evidence type="ECO:0000256" key="1">
    <source>
        <dbReference type="SAM" id="MobiDB-lite"/>
    </source>
</evidence>
<reference evidence="2" key="1">
    <citation type="journal article" date="2023" name="PhytoFront">
        <title>Draft Genome Resources of Seven Strains of Tilletia horrida, Causal Agent of Kernel Smut of Rice.</title>
        <authorList>
            <person name="Khanal S."/>
            <person name="Antony Babu S."/>
            <person name="Zhou X.G."/>
        </authorList>
    </citation>
    <scope>NUCLEOTIDE SEQUENCE</scope>
    <source>
        <strain evidence="2">TX3</strain>
    </source>
</reference>
<evidence type="ECO:0000313" key="3">
    <source>
        <dbReference type="Proteomes" id="UP001176521"/>
    </source>
</evidence>
<feature type="region of interest" description="Disordered" evidence="1">
    <location>
        <begin position="116"/>
        <end position="158"/>
    </location>
</feature>
<gene>
    <name evidence="2" type="ORF">OC842_004196</name>
</gene>
<dbReference type="EMBL" id="JAPDMQ010000239">
    <property type="protein sequence ID" value="KAK0529569.1"/>
    <property type="molecule type" value="Genomic_DNA"/>
</dbReference>
<accession>A0AAN6GC56</accession>
<proteinExistence type="predicted"/>
<comment type="caution">
    <text evidence="2">The sequence shown here is derived from an EMBL/GenBank/DDBJ whole genome shotgun (WGS) entry which is preliminary data.</text>
</comment>
<feature type="compositionally biased region" description="Basic and acidic residues" evidence="1">
    <location>
        <begin position="116"/>
        <end position="129"/>
    </location>
</feature>
<keyword evidence="3" id="KW-1185">Reference proteome</keyword>
<dbReference type="Proteomes" id="UP001176521">
    <property type="component" value="Unassembled WGS sequence"/>
</dbReference>
<protein>
    <submittedName>
        <fullName evidence="2">Uncharacterized protein</fullName>
    </submittedName>
</protein>
<evidence type="ECO:0000313" key="2">
    <source>
        <dbReference type="EMBL" id="KAK0529569.1"/>
    </source>
</evidence>